<sequence length="953" mass="104955">MASENERIEDSHEDAPTPSTSSGKLIKESSKLIIEKTENRKSPASGGSSRSTSKSRTPPVRAREDGIPMKLLSPVAGESFTYYWPLRESSSYSEGAEIIETIKDTLSWFPELQFVFKKKEVDIDKIDKKSYADMSMLLENYNEWKGATKPGGEIWSTERADSELLKRIRNRAYNRAVENVNLLNNHYKAFSSETYGETSFERLQLIIQEITPKERDIFVDLGSGVGQLVIQMAGGSKVKKAVGIEIAQVPNRYAQNLADEFKKWMKWYGKKFRPFELLHGDFLDLKFRDLITKEATIIFINNFAFTAELETKIKREILAELKDGTRIISTKPYGHTNRALTDRHMNDISAILDMYEMAECENACSWTSNYVPYYHHTINRARLEYFFSQRNPALKSACNGSDGRRSSSSSKASRDVCSRESSVSAARAATPNHSASNGHGSSADSVTKISEEDDKDAKGPTTRSRWQEYVSKAHVSKRSSKTSKDSVEQSGTGSVRKRDASEDTDYIPPAAKKYRKTSGVRGRPRKAAAVLKSPAEDSAEALDSLNTLTAAAAAQTTPSQESDASLIPADVSSPAYSVPSPAQSRVTCNGLQPSKYPALDQALERVRSYYEGLLDVMYNNKDDYIARLKAEIDDQLAYRNALLARKEGLERSVNTLLSMGVARLRLRLEELNIEASSPAHLLERAKEIVEHHKKITATCAAMESEITSLELANQQLELKSKEREGSTAPVIGASDVYAAEKNQLLRNFKNSLNKVDALAAMAESTSESLLQQTRSSLLSPQSETASNHGVATVNPSAHGQNSLTPFSVKRTRSRSSRGSSSGKRVALSANKQVADPVEEEEMQRTIQHIVAKALEVDSAAKCAEKERRARGDKRKDKSGAAAAVSSTPAGQRVEDASVSTTVAEIAPFATNSVADASAMMLSSPSSFEGGNVYASSEIHRNTPDTDSIRSEED</sequence>
<feature type="compositionally biased region" description="Low complexity" evidence="12">
    <location>
        <begin position="42"/>
        <end position="58"/>
    </location>
</feature>
<dbReference type="GO" id="GO:0035097">
    <property type="term" value="C:histone methyltransferase complex"/>
    <property type="evidence" value="ECO:0007669"/>
    <property type="project" value="UniProtKB-ARBA"/>
</dbReference>
<feature type="compositionally biased region" description="Basic and acidic residues" evidence="12">
    <location>
        <begin position="25"/>
        <end position="41"/>
    </location>
</feature>
<evidence type="ECO:0000256" key="2">
    <source>
        <dbReference type="ARBA" id="ARBA00012190"/>
    </source>
</evidence>
<dbReference type="Pfam" id="PF08123">
    <property type="entry name" value="DOT1"/>
    <property type="match status" value="1"/>
</dbReference>
<evidence type="ECO:0000256" key="5">
    <source>
        <dbReference type="ARBA" id="ARBA00022679"/>
    </source>
</evidence>
<proteinExistence type="inferred from homology"/>
<evidence type="ECO:0000256" key="7">
    <source>
        <dbReference type="ARBA" id="ARBA00022853"/>
    </source>
</evidence>
<evidence type="ECO:0000313" key="14">
    <source>
        <dbReference type="EMBL" id="VDD86284.1"/>
    </source>
</evidence>
<dbReference type="PANTHER" id="PTHR21451">
    <property type="entry name" value="HISTONE H3 METHYLTRANSFERASE"/>
    <property type="match status" value="1"/>
</dbReference>
<feature type="region of interest" description="Disordered" evidence="12">
    <location>
        <begin position="922"/>
        <end position="953"/>
    </location>
</feature>
<keyword evidence="5 11" id="KW-0808">Transferase</keyword>
<dbReference type="WBParaSite" id="EVEC_0000171901-mRNA-1">
    <property type="protein sequence ID" value="EVEC_0000171901-mRNA-1"/>
    <property type="gene ID" value="EVEC_0000171901"/>
</dbReference>
<feature type="compositionally biased region" description="Basic and acidic residues" evidence="12">
    <location>
        <begin position="1"/>
        <end position="15"/>
    </location>
</feature>
<dbReference type="InterPro" id="IPR025789">
    <property type="entry name" value="DOT1_dom"/>
</dbReference>
<evidence type="ECO:0000256" key="10">
    <source>
        <dbReference type="ARBA" id="ARBA00047770"/>
    </source>
</evidence>
<dbReference type="PANTHER" id="PTHR21451:SF0">
    <property type="entry name" value="HISTONE-LYSINE N-METHYLTRANSFERASE, H3 LYSINE-79 SPECIFIC"/>
    <property type="match status" value="1"/>
</dbReference>
<keyword evidence="15" id="KW-1185">Reference proteome</keyword>
<keyword evidence="8 11" id="KW-0539">Nucleus</keyword>
<evidence type="ECO:0000256" key="6">
    <source>
        <dbReference type="ARBA" id="ARBA00022691"/>
    </source>
</evidence>
<dbReference type="GO" id="GO:0140956">
    <property type="term" value="F:histone H3K79 trimethyltransferase activity"/>
    <property type="evidence" value="ECO:0007669"/>
    <property type="project" value="UniProtKB-EC"/>
</dbReference>
<feature type="compositionally biased region" description="Low complexity" evidence="12">
    <location>
        <begin position="419"/>
        <end position="429"/>
    </location>
</feature>
<feature type="compositionally biased region" description="Basic and acidic residues" evidence="12">
    <location>
        <begin position="937"/>
        <end position="953"/>
    </location>
</feature>
<comment type="subcellular location">
    <subcellularLocation>
        <location evidence="1 11">Nucleus</location>
    </subcellularLocation>
</comment>
<evidence type="ECO:0000313" key="16">
    <source>
        <dbReference type="WBParaSite" id="EVEC_0000171901-mRNA-1"/>
    </source>
</evidence>
<comment type="function">
    <text evidence="11">Histone methyltransferase that specifically trimethylates histone H3 to form H3K79me3. This methylation is required for telomere silencing and for the pachytene checkpoint during the meiotic cell cycle by allowing the recruitment of RAD9 to double strand breaks. Nucleosomes are preferred as substrate compared to free histone.</text>
</comment>
<feature type="region of interest" description="Disordered" evidence="12">
    <location>
        <begin position="1"/>
        <end position="67"/>
    </location>
</feature>
<evidence type="ECO:0000259" key="13">
    <source>
        <dbReference type="PROSITE" id="PS51569"/>
    </source>
</evidence>
<feature type="compositionally biased region" description="Low complexity" evidence="12">
    <location>
        <begin position="816"/>
        <end position="825"/>
    </location>
</feature>
<evidence type="ECO:0000313" key="15">
    <source>
        <dbReference type="Proteomes" id="UP000274131"/>
    </source>
</evidence>
<feature type="compositionally biased region" description="Basic and acidic residues" evidence="12">
    <location>
        <begin position="863"/>
        <end position="878"/>
    </location>
</feature>
<accession>A0A158Q9D2</accession>
<dbReference type="FunFam" id="3.40.50.150:FF:000033">
    <property type="entry name" value="Histone-lysine N-methyltransferase, H3 lysine-79 specific"/>
    <property type="match status" value="1"/>
</dbReference>
<keyword evidence="7 11" id="KW-0156">Chromatin regulator</keyword>
<name>A0A158Q9D2_ENTVE</name>
<feature type="region of interest" description="Disordered" evidence="12">
    <location>
        <begin position="772"/>
        <end position="840"/>
    </location>
</feature>
<dbReference type="AlphaFoldDB" id="A0A158Q9D2"/>
<evidence type="ECO:0000256" key="3">
    <source>
        <dbReference type="ARBA" id="ARBA00020987"/>
    </source>
</evidence>
<dbReference type="Gene3D" id="1.10.260.60">
    <property type="match status" value="1"/>
</dbReference>
<reference evidence="16" key="1">
    <citation type="submission" date="2016-04" db="UniProtKB">
        <authorList>
            <consortium name="WormBaseParasite"/>
        </authorList>
    </citation>
    <scope>IDENTIFICATION</scope>
</reference>
<comment type="catalytic activity">
    <reaction evidence="10 11">
        <text>L-lysyl(79)-[histone H3] + 3 S-adenosyl-L-methionine = N(6),N(6),N(6)-trimethyl-L-lysyl(79)-[histone H3] + 3 S-adenosyl-L-homocysteine + 3 H(+)</text>
        <dbReference type="Rhea" id="RHEA:60328"/>
        <dbReference type="Rhea" id="RHEA-COMP:15549"/>
        <dbReference type="Rhea" id="RHEA-COMP:15552"/>
        <dbReference type="ChEBI" id="CHEBI:15378"/>
        <dbReference type="ChEBI" id="CHEBI:29969"/>
        <dbReference type="ChEBI" id="CHEBI:57856"/>
        <dbReference type="ChEBI" id="CHEBI:59789"/>
        <dbReference type="ChEBI" id="CHEBI:61961"/>
        <dbReference type="EC" id="2.1.1.360"/>
    </reaction>
</comment>
<comment type="similarity">
    <text evidence="11">Belongs to the class I-like SAM-binding methyltransferase superfamily. DOT1 family.</text>
</comment>
<feature type="compositionally biased region" description="Polar residues" evidence="12">
    <location>
        <begin position="783"/>
        <end position="805"/>
    </location>
</feature>
<gene>
    <name evidence="14" type="ORF">EVEC_LOCUS1427</name>
</gene>
<dbReference type="InterPro" id="IPR029063">
    <property type="entry name" value="SAM-dependent_MTases_sf"/>
</dbReference>
<feature type="compositionally biased region" description="Polar residues" evidence="12">
    <location>
        <begin position="431"/>
        <end position="448"/>
    </location>
</feature>
<evidence type="ECO:0000256" key="8">
    <source>
        <dbReference type="ARBA" id="ARBA00023242"/>
    </source>
</evidence>
<dbReference type="CDD" id="cd02440">
    <property type="entry name" value="AdoMet_MTases"/>
    <property type="match status" value="1"/>
</dbReference>
<evidence type="ECO:0000256" key="4">
    <source>
        <dbReference type="ARBA" id="ARBA00022603"/>
    </source>
</evidence>
<organism evidence="16">
    <name type="scientific">Enterobius vermicularis</name>
    <name type="common">Human pinworm</name>
    <dbReference type="NCBI Taxonomy" id="51028"/>
    <lineage>
        <taxon>Eukaryota</taxon>
        <taxon>Metazoa</taxon>
        <taxon>Ecdysozoa</taxon>
        <taxon>Nematoda</taxon>
        <taxon>Chromadorea</taxon>
        <taxon>Rhabditida</taxon>
        <taxon>Spirurina</taxon>
        <taxon>Oxyuridomorpha</taxon>
        <taxon>Oxyuroidea</taxon>
        <taxon>Oxyuridae</taxon>
        <taxon>Enterobius</taxon>
    </lineage>
</organism>
<evidence type="ECO:0000256" key="9">
    <source>
        <dbReference type="ARBA" id="ARBA00029821"/>
    </source>
</evidence>
<dbReference type="STRING" id="51028.A0A158Q9D2"/>
<feature type="region of interest" description="Disordered" evidence="12">
    <location>
        <begin position="396"/>
        <end position="536"/>
    </location>
</feature>
<dbReference type="SUPFAM" id="SSF53335">
    <property type="entry name" value="S-adenosyl-L-methionine-dependent methyltransferases"/>
    <property type="match status" value="1"/>
</dbReference>
<keyword evidence="6 11" id="KW-0949">S-adenosyl-L-methionine</keyword>
<dbReference type="InterPro" id="IPR030445">
    <property type="entry name" value="H3-K79_meTrfase"/>
</dbReference>
<dbReference type="GO" id="GO:0000077">
    <property type="term" value="P:DNA damage checkpoint signaling"/>
    <property type="evidence" value="ECO:0007669"/>
    <property type="project" value="TreeGrafter"/>
</dbReference>
<dbReference type="GO" id="GO:0006281">
    <property type="term" value="P:DNA repair"/>
    <property type="evidence" value="ECO:0007669"/>
    <property type="project" value="TreeGrafter"/>
</dbReference>
<keyword evidence="4 11" id="KW-0489">Methyltransferase</keyword>
<feature type="compositionally biased region" description="Basic residues" evidence="12">
    <location>
        <begin position="512"/>
        <end position="526"/>
    </location>
</feature>
<protein>
    <recommendedName>
        <fullName evidence="3 11">Histone-lysine N-methyltransferase, H3 lysine-79 specific</fullName>
        <ecNumber evidence="2 11">2.1.1.360</ecNumber>
    </recommendedName>
    <alternativeName>
        <fullName evidence="9 11">Histone H3-K79 methyltransferase</fullName>
    </alternativeName>
</protein>
<dbReference type="OrthoDB" id="443402at2759"/>
<dbReference type="PROSITE" id="PS51569">
    <property type="entry name" value="DOT1"/>
    <property type="match status" value="1"/>
</dbReference>
<evidence type="ECO:0000256" key="11">
    <source>
        <dbReference type="RuleBase" id="RU271113"/>
    </source>
</evidence>
<dbReference type="Proteomes" id="UP000274131">
    <property type="component" value="Unassembled WGS sequence"/>
</dbReference>
<dbReference type="EC" id="2.1.1.360" evidence="2 11"/>
<dbReference type="EMBL" id="UXUI01007209">
    <property type="protein sequence ID" value="VDD86284.1"/>
    <property type="molecule type" value="Genomic_DNA"/>
</dbReference>
<feature type="domain" description="DOT1" evidence="13">
    <location>
        <begin position="67"/>
        <end position="391"/>
    </location>
</feature>
<dbReference type="Gene3D" id="3.40.50.150">
    <property type="entry name" value="Vaccinia Virus protein VP39"/>
    <property type="match status" value="1"/>
</dbReference>
<feature type="compositionally biased region" description="Low complexity" evidence="12">
    <location>
        <begin position="772"/>
        <end position="782"/>
    </location>
</feature>
<reference evidence="14 15" key="2">
    <citation type="submission" date="2018-10" db="EMBL/GenBank/DDBJ databases">
        <authorList>
            <consortium name="Pathogen Informatics"/>
        </authorList>
    </citation>
    <scope>NUCLEOTIDE SEQUENCE [LARGE SCALE GENOMIC DNA]</scope>
</reference>
<feature type="region of interest" description="Disordered" evidence="12">
    <location>
        <begin position="863"/>
        <end position="895"/>
    </location>
</feature>
<dbReference type="GO" id="GO:0032259">
    <property type="term" value="P:methylation"/>
    <property type="evidence" value="ECO:0007669"/>
    <property type="project" value="UniProtKB-KW"/>
</dbReference>
<evidence type="ECO:0000256" key="12">
    <source>
        <dbReference type="SAM" id="MobiDB-lite"/>
    </source>
</evidence>
<comment type="miscellaneous">
    <text evidence="11">In contrast to other lysine histone methyltransferases, it does not contain a SET domain, suggesting the existence of another mechanism for methylation of lysine residues of histones.</text>
</comment>
<evidence type="ECO:0000256" key="1">
    <source>
        <dbReference type="ARBA" id="ARBA00004123"/>
    </source>
</evidence>